<comment type="caution">
    <text evidence="2">The sequence shown here is derived from an EMBL/GenBank/DDBJ whole genome shotgun (WGS) entry which is preliminary data.</text>
</comment>
<sequence length="255" mass="28166">MSPFTWPTAAEAARHAIGYIPPSQRHGARLCHRVTGPNCHGWGFIVYFCAAPTTPPPTPPTSAPSATITPSTPLLTTRTSPTPPPPRPASPSTTAAHITGHLQRIVEDTIATTEPAPWSQRLLNAMEWDTVQLPHGTRPAVCAHFATLTQTQQLHDPHNRYERLPLMIDAECLEGWMRGGDAAIVYVVNPAHVPDGWDRSAGLWMMDVEMQDPHPFWCVEGTYARPEGLWNLYHLVMLRCRNVPRLRAEAFGVGV</sequence>
<dbReference type="EMBL" id="ML978718">
    <property type="protein sequence ID" value="KAF2087897.1"/>
    <property type="molecule type" value="Genomic_DNA"/>
</dbReference>
<feature type="compositionally biased region" description="Low complexity" evidence="1">
    <location>
        <begin position="63"/>
        <end position="80"/>
    </location>
</feature>
<evidence type="ECO:0000313" key="2">
    <source>
        <dbReference type="EMBL" id="KAF2087897.1"/>
    </source>
</evidence>
<accession>A0A9P4HWW3</accession>
<gene>
    <name evidence="2" type="ORF">K490DRAFT_65176</name>
</gene>
<proteinExistence type="predicted"/>
<dbReference type="Proteomes" id="UP000799776">
    <property type="component" value="Unassembled WGS sequence"/>
</dbReference>
<evidence type="ECO:0000256" key="1">
    <source>
        <dbReference type="SAM" id="MobiDB-lite"/>
    </source>
</evidence>
<protein>
    <submittedName>
        <fullName evidence="2">Uncharacterized protein</fullName>
    </submittedName>
</protein>
<feature type="region of interest" description="Disordered" evidence="1">
    <location>
        <begin position="55"/>
        <end position="94"/>
    </location>
</feature>
<dbReference type="AlphaFoldDB" id="A0A9P4HWW3"/>
<evidence type="ECO:0000313" key="3">
    <source>
        <dbReference type="Proteomes" id="UP000799776"/>
    </source>
</evidence>
<keyword evidence="3" id="KW-1185">Reference proteome</keyword>
<organism evidence="2 3">
    <name type="scientific">Saccharata proteae CBS 121410</name>
    <dbReference type="NCBI Taxonomy" id="1314787"/>
    <lineage>
        <taxon>Eukaryota</taxon>
        <taxon>Fungi</taxon>
        <taxon>Dikarya</taxon>
        <taxon>Ascomycota</taxon>
        <taxon>Pezizomycotina</taxon>
        <taxon>Dothideomycetes</taxon>
        <taxon>Dothideomycetes incertae sedis</taxon>
        <taxon>Botryosphaeriales</taxon>
        <taxon>Saccharataceae</taxon>
        <taxon>Saccharata</taxon>
    </lineage>
</organism>
<name>A0A9P4HWW3_9PEZI</name>
<reference evidence="2" key="1">
    <citation type="journal article" date="2020" name="Stud. Mycol.">
        <title>101 Dothideomycetes genomes: a test case for predicting lifestyles and emergence of pathogens.</title>
        <authorList>
            <person name="Haridas S."/>
            <person name="Albert R."/>
            <person name="Binder M."/>
            <person name="Bloem J."/>
            <person name="Labutti K."/>
            <person name="Salamov A."/>
            <person name="Andreopoulos B."/>
            <person name="Baker S."/>
            <person name="Barry K."/>
            <person name="Bills G."/>
            <person name="Bluhm B."/>
            <person name="Cannon C."/>
            <person name="Castanera R."/>
            <person name="Culley D."/>
            <person name="Daum C."/>
            <person name="Ezra D."/>
            <person name="Gonzalez J."/>
            <person name="Henrissat B."/>
            <person name="Kuo A."/>
            <person name="Liang C."/>
            <person name="Lipzen A."/>
            <person name="Lutzoni F."/>
            <person name="Magnuson J."/>
            <person name="Mondo S."/>
            <person name="Nolan M."/>
            <person name="Ohm R."/>
            <person name="Pangilinan J."/>
            <person name="Park H.-J."/>
            <person name="Ramirez L."/>
            <person name="Alfaro M."/>
            <person name="Sun H."/>
            <person name="Tritt A."/>
            <person name="Yoshinaga Y."/>
            <person name="Zwiers L.-H."/>
            <person name="Turgeon B."/>
            <person name="Goodwin S."/>
            <person name="Spatafora J."/>
            <person name="Crous P."/>
            <person name="Grigoriev I."/>
        </authorList>
    </citation>
    <scope>NUCLEOTIDE SEQUENCE</scope>
    <source>
        <strain evidence="2">CBS 121410</strain>
    </source>
</reference>